<keyword evidence="1" id="KW-0732">Signal</keyword>
<sequence>MKKLLKNLFKSTTLIMLSALSLIAVSCSSDDAVETPVSVEPIQLDCDYFLENRTLVDNPAAPVDYIVSCNAQVRANLIIEPGVVIAFTPDSGLNFFETVSSIHAVGTADKPIVFTGTQATRGSWRGLYIDSGNASNIMEHVTVSYGGGQAFNSNGDRGNIIVYAGAALSLKNCNIIQSETSGLNAVYSNANITLQNNNFTGNAHPLLINTVYATQTSATDNYAGNDLDRVLLYNYSAEFQTPSVWKNINVPYRVTTLYGAQVNARGELTIEPGVIIEMAAGTSFNIRDTGGLKMVGTAASPIIIRGVNPVAGAWNGIKMDGTNPMNEIGFAQISNAGEDPGNNRGAVSLWVNTKLYIHDTELKDLASCGVYGRLAGGQTVNPNYSSSNLIFSNAPCTEFFEY</sequence>
<protein>
    <recommendedName>
        <fullName evidence="4">Right-handed parallel beta-helix repeat-containing protein</fullName>
    </recommendedName>
</protein>
<reference evidence="2 3" key="1">
    <citation type="submission" date="2019-08" db="EMBL/GenBank/DDBJ databases">
        <title>Genome of Aequorivita antarctica SW49 (type strain).</title>
        <authorList>
            <person name="Bowman J.P."/>
        </authorList>
    </citation>
    <scope>NUCLEOTIDE SEQUENCE [LARGE SCALE GENOMIC DNA]</scope>
    <source>
        <strain evidence="2 3">SW49</strain>
    </source>
</reference>
<accession>A0A5C6YY65</accession>
<dbReference type="EMBL" id="VORT01000010">
    <property type="protein sequence ID" value="TXD72065.1"/>
    <property type="molecule type" value="Genomic_DNA"/>
</dbReference>
<keyword evidence="3" id="KW-1185">Reference proteome</keyword>
<feature type="chain" id="PRO_5023039635" description="Right-handed parallel beta-helix repeat-containing protein" evidence="1">
    <location>
        <begin position="33"/>
        <end position="402"/>
    </location>
</feature>
<evidence type="ECO:0008006" key="4">
    <source>
        <dbReference type="Google" id="ProtNLM"/>
    </source>
</evidence>
<organism evidence="2 3">
    <name type="scientific">Aequorivita antarctica</name>
    <dbReference type="NCBI Taxonomy" id="153266"/>
    <lineage>
        <taxon>Bacteria</taxon>
        <taxon>Pseudomonadati</taxon>
        <taxon>Bacteroidota</taxon>
        <taxon>Flavobacteriia</taxon>
        <taxon>Flavobacteriales</taxon>
        <taxon>Flavobacteriaceae</taxon>
        <taxon>Aequorivita</taxon>
    </lineage>
</organism>
<dbReference type="PROSITE" id="PS51257">
    <property type="entry name" value="PROKAR_LIPOPROTEIN"/>
    <property type="match status" value="1"/>
</dbReference>
<dbReference type="OrthoDB" id="1466733at2"/>
<dbReference type="RefSeq" id="WP_111845253.1">
    <property type="nucleotide sequence ID" value="NZ_UEGI01000015.1"/>
</dbReference>
<evidence type="ECO:0000313" key="2">
    <source>
        <dbReference type="EMBL" id="TXD72065.1"/>
    </source>
</evidence>
<evidence type="ECO:0000313" key="3">
    <source>
        <dbReference type="Proteomes" id="UP000321497"/>
    </source>
</evidence>
<feature type="signal peptide" evidence="1">
    <location>
        <begin position="1"/>
        <end position="32"/>
    </location>
</feature>
<gene>
    <name evidence="2" type="ORF">ESU54_13480</name>
</gene>
<name>A0A5C6YY65_9FLAO</name>
<evidence type="ECO:0000256" key="1">
    <source>
        <dbReference type="SAM" id="SignalP"/>
    </source>
</evidence>
<dbReference type="Proteomes" id="UP000321497">
    <property type="component" value="Unassembled WGS sequence"/>
</dbReference>
<proteinExistence type="predicted"/>
<comment type="caution">
    <text evidence="2">The sequence shown here is derived from an EMBL/GenBank/DDBJ whole genome shotgun (WGS) entry which is preliminary data.</text>
</comment>
<dbReference type="AlphaFoldDB" id="A0A5C6YY65"/>